<evidence type="ECO:0000313" key="2">
    <source>
        <dbReference type="EMBL" id="MBB4019749.1"/>
    </source>
</evidence>
<name>A0A840C8M1_9HYPH</name>
<dbReference type="Proteomes" id="UP000577362">
    <property type="component" value="Unassembled WGS sequence"/>
</dbReference>
<evidence type="ECO:0000313" key="3">
    <source>
        <dbReference type="Proteomes" id="UP000577362"/>
    </source>
</evidence>
<keyword evidence="1" id="KW-1133">Transmembrane helix</keyword>
<dbReference type="EMBL" id="JACIEN010000008">
    <property type="protein sequence ID" value="MBB4019749.1"/>
    <property type="molecule type" value="Genomic_DNA"/>
</dbReference>
<feature type="transmembrane region" description="Helical" evidence="1">
    <location>
        <begin position="23"/>
        <end position="47"/>
    </location>
</feature>
<keyword evidence="1" id="KW-0472">Membrane</keyword>
<evidence type="ECO:0000256" key="1">
    <source>
        <dbReference type="SAM" id="Phobius"/>
    </source>
</evidence>
<sequence>MGGLLSLVTSAARRQVQEGAARIVRSIVLCLLAALSLGIGLVFAAIAAHRWLEDLYGPIAAPSIIAGTFVLVAILLLLGARAGRYRPRDVAAHPATAAGLSRQEALEASALNVGRELARSLDGKQLMLAALIAGFVSGRLLERPGRSKRKD</sequence>
<dbReference type="RefSeq" id="WP_019402885.1">
    <property type="nucleotide sequence ID" value="NZ_JACIEN010000008.1"/>
</dbReference>
<organism evidence="2 3">
    <name type="scientific">Chelatococcus caeni</name>
    <dbReference type="NCBI Taxonomy" id="1348468"/>
    <lineage>
        <taxon>Bacteria</taxon>
        <taxon>Pseudomonadati</taxon>
        <taxon>Pseudomonadota</taxon>
        <taxon>Alphaproteobacteria</taxon>
        <taxon>Hyphomicrobiales</taxon>
        <taxon>Chelatococcaceae</taxon>
        <taxon>Chelatococcus</taxon>
    </lineage>
</organism>
<keyword evidence="1" id="KW-0812">Transmembrane</keyword>
<keyword evidence="3" id="KW-1185">Reference proteome</keyword>
<reference evidence="2 3" key="1">
    <citation type="submission" date="2020-08" db="EMBL/GenBank/DDBJ databases">
        <title>Genomic Encyclopedia of Type Strains, Phase IV (KMG-IV): sequencing the most valuable type-strain genomes for metagenomic binning, comparative biology and taxonomic classification.</title>
        <authorList>
            <person name="Goeker M."/>
        </authorList>
    </citation>
    <scope>NUCLEOTIDE SEQUENCE [LARGE SCALE GENOMIC DNA]</scope>
    <source>
        <strain evidence="2 3">DSM 103737</strain>
    </source>
</reference>
<accession>A0A840C8M1</accession>
<protein>
    <submittedName>
        <fullName evidence="2">Uncharacterized protein</fullName>
    </submittedName>
</protein>
<dbReference type="AlphaFoldDB" id="A0A840C8M1"/>
<feature type="transmembrane region" description="Helical" evidence="1">
    <location>
        <begin position="59"/>
        <end position="78"/>
    </location>
</feature>
<proteinExistence type="predicted"/>
<comment type="caution">
    <text evidence="2">The sequence shown here is derived from an EMBL/GenBank/DDBJ whole genome shotgun (WGS) entry which is preliminary data.</text>
</comment>
<gene>
    <name evidence="2" type="ORF">GGR16_004804</name>
</gene>